<dbReference type="PANTHER" id="PTHR10543">
    <property type="entry name" value="BETA-CAROTENE DIOXYGENASE"/>
    <property type="match status" value="1"/>
</dbReference>
<organism evidence="6 7">
    <name type="scientific">Rotaria magnacalcarata</name>
    <dbReference type="NCBI Taxonomy" id="392030"/>
    <lineage>
        <taxon>Eukaryota</taxon>
        <taxon>Metazoa</taxon>
        <taxon>Spiralia</taxon>
        <taxon>Gnathifera</taxon>
        <taxon>Rotifera</taxon>
        <taxon>Eurotatoria</taxon>
        <taxon>Bdelloidea</taxon>
        <taxon>Philodinida</taxon>
        <taxon>Philodinidae</taxon>
        <taxon>Rotaria</taxon>
    </lineage>
</organism>
<dbReference type="GO" id="GO:0046872">
    <property type="term" value="F:metal ion binding"/>
    <property type="evidence" value="ECO:0007669"/>
    <property type="project" value="UniProtKB-KW"/>
</dbReference>
<feature type="binding site" evidence="5">
    <location>
        <position position="129"/>
    </location>
    <ligand>
        <name>Fe cation</name>
        <dbReference type="ChEBI" id="CHEBI:24875"/>
        <note>catalytic</note>
    </ligand>
</feature>
<evidence type="ECO:0000256" key="5">
    <source>
        <dbReference type="PIRSR" id="PIRSR604294-1"/>
    </source>
</evidence>
<evidence type="ECO:0000256" key="3">
    <source>
        <dbReference type="ARBA" id="ARBA00023002"/>
    </source>
</evidence>
<evidence type="ECO:0000313" key="7">
    <source>
        <dbReference type="Proteomes" id="UP000663887"/>
    </source>
</evidence>
<dbReference type="Pfam" id="PF03055">
    <property type="entry name" value="RPE65"/>
    <property type="match status" value="1"/>
</dbReference>
<feature type="binding site" evidence="5">
    <location>
        <position position="79"/>
    </location>
    <ligand>
        <name>Fe cation</name>
        <dbReference type="ChEBI" id="CHEBI:24875"/>
        <note>catalytic</note>
    </ligand>
</feature>
<comment type="caution">
    <text evidence="6">The sequence shown here is derived from an EMBL/GenBank/DDBJ whole genome shotgun (WGS) entry which is preliminary data.</text>
</comment>
<dbReference type="GO" id="GO:0016121">
    <property type="term" value="P:carotene catabolic process"/>
    <property type="evidence" value="ECO:0007669"/>
    <property type="project" value="TreeGrafter"/>
</dbReference>
<dbReference type="AlphaFoldDB" id="A0A816ZVT7"/>
<dbReference type="EMBL" id="CAJNRG010017616">
    <property type="protein sequence ID" value="CAF2235226.1"/>
    <property type="molecule type" value="Genomic_DNA"/>
</dbReference>
<dbReference type="Proteomes" id="UP000663887">
    <property type="component" value="Unassembled WGS sequence"/>
</dbReference>
<protein>
    <recommendedName>
        <fullName evidence="8">Dioxygenase</fullName>
    </recommendedName>
</protein>
<keyword evidence="3" id="KW-0560">Oxidoreductase</keyword>
<name>A0A816ZVT7_9BILA</name>
<evidence type="ECO:0000256" key="2">
    <source>
        <dbReference type="ARBA" id="ARBA00022723"/>
    </source>
</evidence>
<dbReference type="PANTHER" id="PTHR10543:SF24">
    <property type="entry name" value="CAROTENOID ISOMEROOXYGENASE"/>
    <property type="match status" value="1"/>
</dbReference>
<evidence type="ECO:0000313" key="6">
    <source>
        <dbReference type="EMBL" id="CAF2235226.1"/>
    </source>
</evidence>
<comment type="cofactor">
    <cofactor evidence="5">
        <name>Fe(2+)</name>
        <dbReference type="ChEBI" id="CHEBI:29033"/>
    </cofactor>
    <text evidence="5">Binds 1 Fe(2+) ion per subunit.</text>
</comment>
<gene>
    <name evidence="6" type="ORF">XDN619_LOCUS34548</name>
</gene>
<feature type="binding site" evidence="5">
    <location>
        <position position="369"/>
    </location>
    <ligand>
        <name>Fe cation</name>
        <dbReference type="ChEBI" id="CHEBI:24875"/>
        <note>catalytic</note>
    </ligand>
</feature>
<dbReference type="InterPro" id="IPR004294">
    <property type="entry name" value="Carotenoid_Oase"/>
</dbReference>
<evidence type="ECO:0008006" key="8">
    <source>
        <dbReference type="Google" id="ProtNLM"/>
    </source>
</evidence>
<comment type="similarity">
    <text evidence="1">Belongs to the carotenoid oxygenase family.</text>
</comment>
<sequence>MLSGFADNMTEGPALFRSRDGQMVKTSNPNVNVEKIGKHFVALGETPLPVEFDLASLDTVGVFDYADDLKKSKSWESAHFKKDPKNGNLYNLYIDYGRNSYYVLYKIANNSTKRELLAKYKVDKPSYMHDFSITEKYIILTAYPLVVNPIDLLNPKNSFIGAHRWEPDRKTKILIFDKISGQLVKEYKMKAMFAFHHINAFENHLDQIDLYLSADDNADGVLKVAKYPRVYSGPKLKKLVIDMSKDLATQVVLSKSLYEMPRVPETLVGLKMKYFYAILFTPGKEKKGFGIAKFDINKNTDLVWYEDNIFPGEPIFIPKPDGKSEDDGIILSILYDANLKKSFLLILDARDMKELAKAEIPQLLPFGFHGRLLK</sequence>
<dbReference type="GO" id="GO:0010436">
    <property type="term" value="F:carotenoid dioxygenase activity"/>
    <property type="evidence" value="ECO:0007669"/>
    <property type="project" value="TreeGrafter"/>
</dbReference>
<keyword evidence="4 5" id="KW-0408">Iron</keyword>
<evidence type="ECO:0000256" key="4">
    <source>
        <dbReference type="ARBA" id="ARBA00023004"/>
    </source>
</evidence>
<keyword evidence="2 5" id="KW-0479">Metal-binding</keyword>
<evidence type="ECO:0000256" key="1">
    <source>
        <dbReference type="ARBA" id="ARBA00006787"/>
    </source>
</evidence>
<accession>A0A816ZVT7</accession>
<proteinExistence type="inferred from homology"/>
<reference evidence="6" key="1">
    <citation type="submission" date="2021-02" db="EMBL/GenBank/DDBJ databases">
        <authorList>
            <person name="Nowell W R."/>
        </authorList>
    </citation>
    <scope>NUCLEOTIDE SEQUENCE</scope>
</reference>
<feature type="binding site" evidence="5">
    <location>
        <position position="196"/>
    </location>
    <ligand>
        <name>Fe cation</name>
        <dbReference type="ChEBI" id="CHEBI:24875"/>
        <note>catalytic</note>
    </ligand>
</feature>